<gene>
    <name evidence="3" type="ORF">CR513_31008</name>
</gene>
<feature type="domain" description="DUF7745" evidence="2">
    <location>
        <begin position="33"/>
        <end position="92"/>
    </location>
</feature>
<proteinExistence type="predicted"/>
<dbReference type="Pfam" id="PF24924">
    <property type="entry name" value="DUF7745"/>
    <property type="match status" value="1"/>
</dbReference>
<dbReference type="EMBL" id="QJKJ01006213">
    <property type="protein sequence ID" value="RDX87507.1"/>
    <property type="molecule type" value="Genomic_DNA"/>
</dbReference>
<protein>
    <recommendedName>
        <fullName evidence="2">DUF7745 domain-containing protein</fullName>
    </recommendedName>
</protein>
<feature type="non-terminal residue" evidence="3">
    <location>
        <position position="1"/>
    </location>
</feature>
<keyword evidence="4" id="KW-1185">Reference proteome</keyword>
<name>A0A371GAB9_MUCPR</name>
<sequence length="92" mass="10755">MLHDSTIPMAHDPPFPQHEKGDLPHEDYRWSWVKIMTKAEWTKLLDDTSKRPIHWYSHWNESEDTIIRCGGFPNVPMKGTQGAINYNPKLAL</sequence>
<comment type="caution">
    <text evidence="3">The sequence shown here is derived from an EMBL/GenBank/DDBJ whole genome shotgun (WGS) entry which is preliminary data.</text>
</comment>
<dbReference type="InterPro" id="IPR056647">
    <property type="entry name" value="DUF7745"/>
</dbReference>
<feature type="region of interest" description="Disordered" evidence="1">
    <location>
        <begin position="1"/>
        <end position="22"/>
    </location>
</feature>
<evidence type="ECO:0000313" key="4">
    <source>
        <dbReference type="Proteomes" id="UP000257109"/>
    </source>
</evidence>
<accession>A0A371GAB9</accession>
<evidence type="ECO:0000259" key="2">
    <source>
        <dbReference type="Pfam" id="PF24924"/>
    </source>
</evidence>
<dbReference type="AlphaFoldDB" id="A0A371GAB9"/>
<organism evidence="3 4">
    <name type="scientific">Mucuna pruriens</name>
    <name type="common">Velvet bean</name>
    <name type="synonym">Dolichos pruriens</name>
    <dbReference type="NCBI Taxonomy" id="157652"/>
    <lineage>
        <taxon>Eukaryota</taxon>
        <taxon>Viridiplantae</taxon>
        <taxon>Streptophyta</taxon>
        <taxon>Embryophyta</taxon>
        <taxon>Tracheophyta</taxon>
        <taxon>Spermatophyta</taxon>
        <taxon>Magnoliopsida</taxon>
        <taxon>eudicotyledons</taxon>
        <taxon>Gunneridae</taxon>
        <taxon>Pentapetalae</taxon>
        <taxon>rosids</taxon>
        <taxon>fabids</taxon>
        <taxon>Fabales</taxon>
        <taxon>Fabaceae</taxon>
        <taxon>Papilionoideae</taxon>
        <taxon>50 kb inversion clade</taxon>
        <taxon>NPAAA clade</taxon>
        <taxon>indigoferoid/millettioid clade</taxon>
        <taxon>Phaseoleae</taxon>
        <taxon>Mucuna</taxon>
    </lineage>
</organism>
<dbReference type="OrthoDB" id="1396996at2759"/>
<evidence type="ECO:0000256" key="1">
    <source>
        <dbReference type="SAM" id="MobiDB-lite"/>
    </source>
</evidence>
<reference evidence="3" key="1">
    <citation type="submission" date="2018-05" db="EMBL/GenBank/DDBJ databases">
        <title>Draft genome of Mucuna pruriens seed.</title>
        <authorList>
            <person name="Nnadi N.E."/>
            <person name="Vos R."/>
            <person name="Hasami M.H."/>
            <person name="Devisetty U.K."/>
            <person name="Aguiy J.C."/>
        </authorList>
    </citation>
    <scope>NUCLEOTIDE SEQUENCE [LARGE SCALE GENOMIC DNA]</scope>
    <source>
        <strain evidence="3">JCA_2017</strain>
    </source>
</reference>
<evidence type="ECO:0000313" key="3">
    <source>
        <dbReference type="EMBL" id="RDX87507.1"/>
    </source>
</evidence>
<dbReference type="Proteomes" id="UP000257109">
    <property type="component" value="Unassembled WGS sequence"/>
</dbReference>